<dbReference type="EMBL" id="LZME01000087">
    <property type="protein sequence ID" value="OBK84823.1"/>
    <property type="molecule type" value="Genomic_DNA"/>
</dbReference>
<evidence type="ECO:0000313" key="3">
    <source>
        <dbReference type="Proteomes" id="UP000093712"/>
    </source>
</evidence>
<dbReference type="AlphaFoldDB" id="A0AA91EZH5"/>
<dbReference type="NCBIfam" id="NF041390">
    <property type="entry name" value="TadE_Rv3655c"/>
    <property type="match status" value="1"/>
</dbReference>
<organism evidence="2 3">
    <name type="scientific">Mycolicibacter heraklionensis</name>
    <dbReference type="NCBI Taxonomy" id="512402"/>
    <lineage>
        <taxon>Bacteria</taxon>
        <taxon>Bacillati</taxon>
        <taxon>Actinomycetota</taxon>
        <taxon>Actinomycetes</taxon>
        <taxon>Mycobacteriales</taxon>
        <taxon>Mycobacteriaceae</taxon>
        <taxon>Mycolicibacter</taxon>
    </lineage>
</organism>
<evidence type="ECO:0000313" key="2">
    <source>
        <dbReference type="EMBL" id="OBK84823.1"/>
    </source>
</evidence>
<protein>
    <submittedName>
        <fullName evidence="2">Pilus assembly protein TadE</fullName>
    </submittedName>
</protein>
<gene>
    <name evidence="2" type="ORF">A5649_03900</name>
</gene>
<feature type="domain" description="TadE-like" evidence="1">
    <location>
        <begin position="12"/>
        <end position="54"/>
    </location>
</feature>
<dbReference type="InterPro" id="IPR049790">
    <property type="entry name" value="Rv3655c/TadE"/>
</dbReference>
<comment type="caution">
    <text evidence="2">The sequence shown here is derived from an EMBL/GenBank/DDBJ whole genome shotgun (WGS) entry which is preliminary data.</text>
</comment>
<name>A0AA91EZH5_9MYCO</name>
<dbReference type="RefSeq" id="WP_065040738.1">
    <property type="nucleotide sequence ID" value="NZ_LZME01000087.1"/>
</dbReference>
<dbReference type="InterPro" id="IPR012495">
    <property type="entry name" value="TadE-like_dom"/>
</dbReference>
<reference evidence="2 3" key="1">
    <citation type="submission" date="2016-06" db="EMBL/GenBank/DDBJ databases">
        <authorList>
            <person name="Sutton G."/>
            <person name="Brinkac L."/>
            <person name="Sanka R."/>
            <person name="Adams M."/>
            <person name="Lau E."/>
            <person name="Garcia-Basteiro A."/>
            <person name="Lopez-Varela E."/>
            <person name="Palencia S."/>
        </authorList>
    </citation>
    <scope>NUCLEOTIDE SEQUENCE [LARGE SCALE GENOMIC DNA]</scope>
    <source>
        <strain evidence="2 3">1211594.5</strain>
    </source>
</reference>
<evidence type="ECO:0000259" key="1">
    <source>
        <dbReference type="Pfam" id="PF07811"/>
    </source>
</evidence>
<dbReference type="Pfam" id="PF07811">
    <property type="entry name" value="TadE"/>
    <property type="match status" value="1"/>
</dbReference>
<accession>A0AA91EZH5</accession>
<sequence>MRGRARLVDDSGASTVEAAFALAALVSVLVLCLAGITAVSAQIRCVDAAREAARLAARGDASAVIAVVRQIAPDGAAVRLRSEGDVVVASVTARPVLLPGMAITAEAVSAVEPSR</sequence>
<dbReference type="Proteomes" id="UP000093712">
    <property type="component" value="Unassembled WGS sequence"/>
</dbReference>
<proteinExistence type="predicted"/>